<sequence length="122" mass="15038">MFKFRFFCIWRSESSPKEARDANGMLSLNVLFTLFSIKYFYFLCAVENVRPYNKQICDMWILYETQIFLDKLNVNRMMYEFRILLTIANMWNYIKRNLVLHERRYEGDSLQECQHAKYRKVE</sequence>
<evidence type="ECO:0000313" key="2">
    <source>
        <dbReference type="Proteomes" id="UP000594454"/>
    </source>
</evidence>
<reference evidence="1 2" key="1">
    <citation type="submission" date="2020-11" db="EMBL/GenBank/DDBJ databases">
        <authorList>
            <person name="Wallbank WR R."/>
            <person name="Pardo Diaz C."/>
            <person name="Kozak K."/>
            <person name="Martin S."/>
            <person name="Jiggins C."/>
            <person name="Moest M."/>
            <person name="Warren A I."/>
            <person name="Generalovic N T."/>
            <person name="Byers J.R.P. K."/>
            <person name="Montejo-Kovacevich G."/>
            <person name="Yen C E."/>
        </authorList>
    </citation>
    <scope>NUCLEOTIDE SEQUENCE [LARGE SCALE GENOMIC DNA]</scope>
</reference>
<dbReference type="AlphaFoldDB" id="A0A7R8YQZ6"/>
<evidence type="ECO:0000313" key="1">
    <source>
        <dbReference type="EMBL" id="CAD7082386.1"/>
    </source>
</evidence>
<dbReference type="Proteomes" id="UP000594454">
    <property type="component" value="Chromosome 2"/>
</dbReference>
<name>A0A7R8YQZ6_HERIL</name>
<keyword evidence="2" id="KW-1185">Reference proteome</keyword>
<dbReference type="InParanoid" id="A0A7R8YQZ6"/>
<dbReference type="EMBL" id="LR899010">
    <property type="protein sequence ID" value="CAD7082386.1"/>
    <property type="molecule type" value="Genomic_DNA"/>
</dbReference>
<organism evidence="1 2">
    <name type="scientific">Hermetia illucens</name>
    <name type="common">Black soldier fly</name>
    <dbReference type="NCBI Taxonomy" id="343691"/>
    <lineage>
        <taxon>Eukaryota</taxon>
        <taxon>Metazoa</taxon>
        <taxon>Ecdysozoa</taxon>
        <taxon>Arthropoda</taxon>
        <taxon>Hexapoda</taxon>
        <taxon>Insecta</taxon>
        <taxon>Pterygota</taxon>
        <taxon>Neoptera</taxon>
        <taxon>Endopterygota</taxon>
        <taxon>Diptera</taxon>
        <taxon>Brachycera</taxon>
        <taxon>Stratiomyomorpha</taxon>
        <taxon>Stratiomyidae</taxon>
        <taxon>Hermetiinae</taxon>
        <taxon>Hermetia</taxon>
    </lineage>
</organism>
<gene>
    <name evidence="1" type="ORF">HERILL_LOCUS5421</name>
</gene>
<protein>
    <submittedName>
        <fullName evidence="1">Uncharacterized protein</fullName>
    </submittedName>
</protein>
<proteinExistence type="predicted"/>
<accession>A0A7R8YQZ6</accession>